<reference evidence="1" key="2">
    <citation type="submission" date="2016-07" db="EMBL/GenBank/DDBJ databases">
        <title>Evolution of pathogenesis and genome organization in the Tremellales.</title>
        <authorList>
            <person name="Cuomo C."/>
            <person name="Litvintseva A."/>
            <person name="Heitman J."/>
            <person name="Chen Y."/>
            <person name="Sun S."/>
            <person name="Springer D."/>
            <person name="Dromer F."/>
            <person name="Young S."/>
            <person name="Zeng Q."/>
            <person name="Chapman S."/>
            <person name="Gujja S."/>
            <person name="Saif S."/>
            <person name="Birren B."/>
        </authorList>
    </citation>
    <scope>NUCLEOTIDE SEQUENCE</scope>
    <source>
        <strain evidence="1">CBS 10737</strain>
    </source>
</reference>
<dbReference type="Pfam" id="PF12586">
    <property type="entry name" value="DUF3760"/>
    <property type="match status" value="1"/>
</dbReference>
<proteinExistence type="predicted"/>
<dbReference type="InterPro" id="IPR022235">
    <property type="entry name" value="DUF3760"/>
</dbReference>
<dbReference type="AlphaFoldDB" id="A0A1B9IBL6"/>
<protein>
    <submittedName>
        <fullName evidence="1">Uncharacterized protein</fullName>
    </submittedName>
</protein>
<reference evidence="1" key="1">
    <citation type="submission" date="2013-07" db="EMBL/GenBank/DDBJ databases">
        <title>The Genome Sequence of Cryptococcus pinus CBS10737.</title>
        <authorList>
            <consortium name="The Broad Institute Genome Sequencing Platform"/>
            <person name="Cuomo C."/>
            <person name="Litvintseva A."/>
            <person name="Chen Y."/>
            <person name="Heitman J."/>
            <person name="Sun S."/>
            <person name="Springer D."/>
            <person name="Dromer F."/>
            <person name="Young S.K."/>
            <person name="Zeng Q."/>
            <person name="Gargeya S."/>
            <person name="Fitzgerald M."/>
            <person name="Abouelleil A."/>
            <person name="Alvarado L."/>
            <person name="Berlin A.M."/>
            <person name="Chapman S.B."/>
            <person name="Dewar J."/>
            <person name="Goldberg J."/>
            <person name="Griggs A."/>
            <person name="Gujja S."/>
            <person name="Hansen M."/>
            <person name="Howarth C."/>
            <person name="Imamovic A."/>
            <person name="Larimer J."/>
            <person name="McCowan C."/>
            <person name="Murphy C."/>
            <person name="Pearson M."/>
            <person name="Priest M."/>
            <person name="Roberts A."/>
            <person name="Saif S."/>
            <person name="Shea T."/>
            <person name="Sykes S."/>
            <person name="Wortman J."/>
            <person name="Nusbaum C."/>
            <person name="Birren B."/>
        </authorList>
    </citation>
    <scope>NUCLEOTIDE SEQUENCE [LARGE SCALE GENOMIC DNA]</scope>
    <source>
        <strain evidence="1">CBS 10737</strain>
    </source>
</reference>
<name>A0A1B9IBL6_9TREE</name>
<accession>A0A1B9IBL6</accession>
<dbReference type="OrthoDB" id="2567426at2759"/>
<dbReference type="EMBL" id="KI894007">
    <property type="protein sequence ID" value="OCF52787.1"/>
    <property type="molecule type" value="Genomic_DNA"/>
</dbReference>
<organism evidence="1">
    <name type="scientific">Kwoniella pini CBS 10737</name>
    <dbReference type="NCBI Taxonomy" id="1296096"/>
    <lineage>
        <taxon>Eukaryota</taxon>
        <taxon>Fungi</taxon>
        <taxon>Dikarya</taxon>
        <taxon>Basidiomycota</taxon>
        <taxon>Agaricomycotina</taxon>
        <taxon>Tremellomycetes</taxon>
        <taxon>Tremellales</taxon>
        <taxon>Cryptococcaceae</taxon>
        <taxon>Kwoniella</taxon>
    </lineage>
</organism>
<sequence length="386" mass="45794">MAVQSPSLQDWQTYTATFNLTTIEPIFEVHNIILDTLITDKSLTLGRTCKSYYDLIVPSLYHDLKINRENFDSIFYGLTREIPRPPKKDFSWDTLDYGEPTYKVQDRKWKLLKAVHFLTFLDSYSVERFLYRVTDEFNSVFEDSYKPTRFRDENLGRIFESIEHLKFSKELMSDFATHFFGQLPVDFDSEQMTDRHLFNSIPELAFHCQPSSLCLEWPHNWKLHSVYLEDLPDLDLGPPHSTEVIRVLLKRFKDHCTMRKYNKNKLQLRLHVRYHDWEVASHLRPVGIGAEIVVDFSDCIKESGLTSAYLGSPFRHDREVGWEVGFLFRHDRESNTPRRFKYLVRSDHDIPKEIQLFDDGTKSRRDFLSRLHTSEEMEWVCACCKH</sequence>
<evidence type="ECO:0000313" key="1">
    <source>
        <dbReference type="EMBL" id="OCF52787.1"/>
    </source>
</evidence>
<gene>
    <name evidence="1" type="ORF">I206_00083</name>
</gene>